<name>A0A2S6C8W1_9PEZI</name>
<evidence type="ECO:0000256" key="3">
    <source>
        <dbReference type="SAM" id="SignalP"/>
    </source>
</evidence>
<evidence type="ECO:0000259" key="4">
    <source>
        <dbReference type="Pfam" id="PF00884"/>
    </source>
</evidence>
<gene>
    <name evidence="5" type="ORF">CBER1_09179</name>
</gene>
<sequence>MRTITPSPVLEFAATHHLTLKMRSLLSTWSLWLGLAIHVSAQQNDTPTVSQSTVTGVAGPIGQNVTPLPNTTNPYVQPAKPNGLDTEKPNMILFMPDQLRYDAVGAFGSQVAKTPNIDAFAAEGTKFTNVFLQASTCSQSRCSMFTGQYPHVSGHRSLLNLLKPHEPNLFRSLREGGYHVAYLSPRGDFYAENATELGVNEYGFLTELTLPEFTRESFKGDQNDIWNRLFYLGKRNETEAIDYDAAMIRGALNWLRNPPQEPWVMFLPLLFPHCPFTVEEPWFSLHNRSEIPIPPKFEELTGHSPRFYQAIRNHHGLERAKDEVWQEVLATYHGMVSRVDHQFGLIVNKTKDLGLWNKTVTFFFTDHGEFLGDYELIEKWPSGVSDNLVHEPLIIGGGGLPQGVVFEEMAQMTDLAPTMLQLGTAALQHNDTALVGQALAVRNREWTYVYRLYEEDELYSRLKDPHELHNLAAEPEYQRVRDEFRQEALRFLFSTPTTMTWYADERKPDVDLPSAYEQYIERCKGNCEFNDSWPTVLDAKEEL</sequence>
<accession>A0A2S6C8W1</accession>
<dbReference type="GO" id="GO:0046872">
    <property type="term" value="F:metal ion binding"/>
    <property type="evidence" value="ECO:0007669"/>
    <property type="project" value="UniProtKB-KW"/>
</dbReference>
<dbReference type="PANTHER" id="PTHR45953:SF1">
    <property type="entry name" value="IDURONATE 2-SULFATASE"/>
    <property type="match status" value="1"/>
</dbReference>
<dbReference type="OrthoDB" id="103349at2759"/>
<dbReference type="InterPro" id="IPR017850">
    <property type="entry name" value="Alkaline_phosphatase_core_sf"/>
</dbReference>
<dbReference type="SUPFAM" id="SSF53649">
    <property type="entry name" value="Alkaline phosphatase-like"/>
    <property type="match status" value="1"/>
</dbReference>
<dbReference type="GO" id="GO:0004423">
    <property type="term" value="F:iduronate-2-sulfatase activity"/>
    <property type="evidence" value="ECO:0007669"/>
    <property type="project" value="TreeGrafter"/>
</dbReference>
<dbReference type="Pfam" id="PF00884">
    <property type="entry name" value="Sulfatase"/>
    <property type="match status" value="1"/>
</dbReference>
<reference evidence="6" key="1">
    <citation type="journal article" date="2017" name="bioRxiv">
        <title>Conservation of a gene cluster reveals novel cercosporin biosynthetic mechanisms and extends production to the genus Colletotrichum.</title>
        <authorList>
            <person name="de Jonge R."/>
            <person name="Ebert M.K."/>
            <person name="Huitt-Roehl C.R."/>
            <person name="Pal P."/>
            <person name="Suttle J.C."/>
            <person name="Spanner R.E."/>
            <person name="Neubauer J.D."/>
            <person name="Jurick W.M.II."/>
            <person name="Stott K.A."/>
            <person name="Secor G.A."/>
            <person name="Thomma B.P.H.J."/>
            <person name="Van de Peer Y."/>
            <person name="Townsend C.A."/>
            <person name="Bolton M.D."/>
        </authorList>
    </citation>
    <scope>NUCLEOTIDE SEQUENCE [LARGE SCALE GENOMIC DNA]</scope>
    <source>
        <strain evidence="6">CBS538.71</strain>
    </source>
</reference>
<evidence type="ECO:0000256" key="2">
    <source>
        <dbReference type="ARBA" id="ARBA00022801"/>
    </source>
</evidence>
<evidence type="ECO:0000313" key="5">
    <source>
        <dbReference type="EMBL" id="PPJ56166.1"/>
    </source>
</evidence>
<organism evidence="5 6">
    <name type="scientific">Cercospora berteroae</name>
    <dbReference type="NCBI Taxonomy" id="357750"/>
    <lineage>
        <taxon>Eukaryota</taxon>
        <taxon>Fungi</taxon>
        <taxon>Dikarya</taxon>
        <taxon>Ascomycota</taxon>
        <taxon>Pezizomycotina</taxon>
        <taxon>Dothideomycetes</taxon>
        <taxon>Dothideomycetidae</taxon>
        <taxon>Mycosphaerellales</taxon>
        <taxon>Mycosphaerellaceae</taxon>
        <taxon>Cercospora</taxon>
    </lineage>
</organism>
<evidence type="ECO:0000313" key="6">
    <source>
        <dbReference type="Proteomes" id="UP000237631"/>
    </source>
</evidence>
<dbReference type="Gene3D" id="3.40.720.10">
    <property type="entry name" value="Alkaline Phosphatase, subunit A"/>
    <property type="match status" value="2"/>
</dbReference>
<feature type="chain" id="PRO_5015542922" description="Sulfatase N-terminal domain-containing protein" evidence="3">
    <location>
        <begin position="42"/>
        <end position="543"/>
    </location>
</feature>
<feature type="domain" description="Sulfatase N-terminal" evidence="4">
    <location>
        <begin position="89"/>
        <end position="422"/>
    </location>
</feature>
<comment type="caution">
    <text evidence="5">The sequence shown here is derived from an EMBL/GenBank/DDBJ whole genome shotgun (WGS) entry which is preliminary data.</text>
</comment>
<dbReference type="EMBL" id="PNEN01000525">
    <property type="protein sequence ID" value="PPJ56166.1"/>
    <property type="molecule type" value="Genomic_DNA"/>
</dbReference>
<dbReference type="GO" id="GO:0005737">
    <property type="term" value="C:cytoplasm"/>
    <property type="evidence" value="ECO:0007669"/>
    <property type="project" value="TreeGrafter"/>
</dbReference>
<keyword evidence="3" id="KW-0732">Signal</keyword>
<protein>
    <recommendedName>
        <fullName evidence="4">Sulfatase N-terminal domain-containing protein</fullName>
    </recommendedName>
</protein>
<keyword evidence="2" id="KW-0378">Hydrolase</keyword>
<dbReference type="STRING" id="357750.A0A2S6C8W1"/>
<dbReference type="PANTHER" id="PTHR45953">
    <property type="entry name" value="IDURONATE 2-SULFATASE"/>
    <property type="match status" value="1"/>
</dbReference>
<dbReference type="Proteomes" id="UP000237631">
    <property type="component" value="Unassembled WGS sequence"/>
</dbReference>
<keyword evidence="1" id="KW-0479">Metal-binding</keyword>
<evidence type="ECO:0000256" key="1">
    <source>
        <dbReference type="ARBA" id="ARBA00022723"/>
    </source>
</evidence>
<dbReference type="AlphaFoldDB" id="A0A2S6C8W1"/>
<proteinExistence type="predicted"/>
<feature type="signal peptide" evidence="3">
    <location>
        <begin position="1"/>
        <end position="41"/>
    </location>
</feature>
<keyword evidence="6" id="KW-1185">Reference proteome</keyword>
<dbReference type="InterPro" id="IPR000917">
    <property type="entry name" value="Sulfatase_N"/>
</dbReference>